<organism evidence="6">
    <name type="scientific">Nothobranchius furzeri</name>
    <name type="common">Turquoise killifish</name>
    <dbReference type="NCBI Taxonomy" id="105023"/>
    <lineage>
        <taxon>Eukaryota</taxon>
        <taxon>Metazoa</taxon>
        <taxon>Chordata</taxon>
        <taxon>Craniata</taxon>
        <taxon>Vertebrata</taxon>
        <taxon>Euteleostomi</taxon>
        <taxon>Actinopterygii</taxon>
        <taxon>Neopterygii</taxon>
        <taxon>Teleostei</taxon>
        <taxon>Neoteleostei</taxon>
        <taxon>Acanthomorphata</taxon>
        <taxon>Ovalentaria</taxon>
        <taxon>Atherinomorphae</taxon>
        <taxon>Cyprinodontiformes</taxon>
        <taxon>Nothobranchiidae</taxon>
        <taxon>Nothobranchius</taxon>
    </lineage>
</organism>
<name>A0A1A8A2X6_NOTFU</name>
<reference evidence="6" key="1">
    <citation type="submission" date="2016-05" db="EMBL/GenBank/DDBJ databases">
        <authorList>
            <person name="Lavstsen T."/>
            <person name="Jespersen J.S."/>
        </authorList>
    </citation>
    <scope>NUCLEOTIDE SEQUENCE</scope>
    <source>
        <tissue evidence="6">Brain</tissue>
    </source>
</reference>
<dbReference type="InterPro" id="IPR003599">
    <property type="entry name" value="Ig_sub"/>
</dbReference>
<dbReference type="PANTHER" id="PTHR46484:SF1">
    <property type="entry name" value="SCHWANN CELL MYELIN PROTEIN-RELATED"/>
    <property type="match status" value="1"/>
</dbReference>
<dbReference type="SUPFAM" id="SSF48726">
    <property type="entry name" value="Immunoglobulin"/>
    <property type="match status" value="3"/>
</dbReference>
<evidence type="ECO:0000256" key="2">
    <source>
        <dbReference type="ARBA" id="ARBA00023136"/>
    </source>
</evidence>
<dbReference type="InterPro" id="IPR036179">
    <property type="entry name" value="Ig-like_dom_sf"/>
</dbReference>
<gene>
    <name evidence="6" type="primary">Nfu_g_1_012208</name>
</gene>
<keyword evidence="4" id="KW-0812">Transmembrane</keyword>
<protein>
    <recommendedName>
        <fullName evidence="5">Ig-like domain-containing protein</fullName>
    </recommendedName>
</protein>
<dbReference type="GO" id="GO:0016020">
    <property type="term" value="C:membrane"/>
    <property type="evidence" value="ECO:0007669"/>
    <property type="project" value="UniProtKB-SubCell"/>
</dbReference>
<reference evidence="6" key="2">
    <citation type="submission" date="2016-06" db="EMBL/GenBank/DDBJ databases">
        <title>The genome of a short-lived fish provides insights into sex chromosome evolution and the genetic control of aging.</title>
        <authorList>
            <person name="Reichwald K."/>
            <person name="Felder M."/>
            <person name="Petzold A."/>
            <person name="Koch P."/>
            <person name="Groth M."/>
            <person name="Platzer M."/>
        </authorList>
    </citation>
    <scope>NUCLEOTIDE SEQUENCE</scope>
    <source>
        <tissue evidence="6">Brain</tissue>
    </source>
</reference>
<dbReference type="InterPro" id="IPR007110">
    <property type="entry name" value="Ig-like_dom"/>
</dbReference>
<feature type="non-terminal residue" evidence="6">
    <location>
        <position position="1"/>
    </location>
</feature>
<dbReference type="Pfam" id="PF13895">
    <property type="entry name" value="Ig_2"/>
    <property type="match status" value="1"/>
</dbReference>
<keyword evidence="3" id="KW-1015">Disulfide bond</keyword>
<dbReference type="PANTHER" id="PTHR46484">
    <property type="entry name" value="SI:CH211-171H4.5-RELATED"/>
    <property type="match status" value="1"/>
</dbReference>
<evidence type="ECO:0000259" key="5">
    <source>
        <dbReference type="PROSITE" id="PS50835"/>
    </source>
</evidence>
<proteinExistence type="predicted"/>
<dbReference type="Pfam" id="PF08205">
    <property type="entry name" value="C2-set_2"/>
    <property type="match status" value="1"/>
</dbReference>
<evidence type="ECO:0000313" key="6">
    <source>
        <dbReference type="EMBL" id="SBP49462.1"/>
    </source>
</evidence>
<keyword evidence="4" id="KW-1133">Transmembrane helix</keyword>
<sequence length="538" mass="60339">LVYLFFASWALTDEMGAPRWTLVFFCICLKAFETKASAWTATLPSSVQGLRGSCVVIPCTFSYPYPSKTPPVFTGIWMDNNGIIFHPIESQIQQGYRSRTKLLGEVANKNCSLKIDPLQLNDNGPFYFRIEIKDYDQYSYRGHMVKITVMNKPDPIQLLVKEEIKEKEATSASCSVSYSCPDTPPIFTWSHSGEEVHRSQQLNDHQLQVTSTLTFHPRPPDHNQPLWCNVTHQGGQKQNMFKILHVKYAPVNVKVEYESDVEEGQTVGLTCSSDANPPASSYEWQNETGEQIHQGNLYVVQSVSRHLGALFCTAINDEGRATSRPVRFNVSYAPEIKAESSCSSEDLWVMCECIVDSNPPSRVTFKLGDKILIGNNRQGDGSYTFRALQTEIESLKFVLCWANNTMGSSNLQLPFPADWTGMVLIIYVAAGAGALSLVVLIAVGVFIKCRGRTRDTEASNMSAMMTERAQEAPKWAATSRKETCDGTPRSEIDYNDHFYGNVGTNWDDPIYANVQPVEELPKSAWILQRQKIPQVFSK</sequence>
<dbReference type="SMART" id="SM00409">
    <property type="entry name" value="IG"/>
    <property type="match status" value="2"/>
</dbReference>
<feature type="transmembrane region" description="Helical" evidence="4">
    <location>
        <begin position="419"/>
        <end position="447"/>
    </location>
</feature>
<dbReference type="InterPro" id="IPR013162">
    <property type="entry name" value="CD80_C2-set"/>
</dbReference>
<dbReference type="InterPro" id="IPR013783">
    <property type="entry name" value="Ig-like_fold"/>
</dbReference>
<dbReference type="PROSITE" id="PS50835">
    <property type="entry name" value="IG_LIKE"/>
    <property type="match status" value="2"/>
</dbReference>
<comment type="subcellular location">
    <subcellularLocation>
        <location evidence="1">Membrane</location>
        <topology evidence="1">Single-pass membrane protein</topology>
    </subcellularLocation>
</comment>
<evidence type="ECO:0000256" key="1">
    <source>
        <dbReference type="ARBA" id="ARBA00004167"/>
    </source>
</evidence>
<keyword evidence="2 4" id="KW-0472">Membrane</keyword>
<accession>A0A1A8A2X6</accession>
<evidence type="ECO:0000256" key="4">
    <source>
        <dbReference type="SAM" id="Phobius"/>
    </source>
</evidence>
<evidence type="ECO:0000256" key="3">
    <source>
        <dbReference type="ARBA" id="ARBA00023157"/>
    </source>
</evidence>
<dbReference type="EMBL" id="HADY01010977">
    <property type="protein sequence ID" value="SBP49462.1"/>
    <property type="molecule type" value="Transcribed_RNA"/>
</dbReference>
<dbReference type="Gene3D" id="2.60.40.10">
    <property type="entry name" value="Immunoglobulins"/>
    <property type="match status" value="3"/>
</dbReference>
<feature type="domain" description="Ig-like" evidence="5">
    <location>
        <begin position="153"/>
        <end position="242"/>
    </location>
</feature>
<dbReference type="AlphaFoldDB" id="A0A1A8A2X6"/>
<feature type="domain" description="Ig-like" evidence="5">
    <location>
        <begin position="250"/>
        <end position="327"/>
    </location>
</feature>